<dbReference type="GO" id="GO:0003677">
    <property type="term" value="F:DNA binding"/>
    <property type="evidence" value="ECO:0007669"/>
    <property type="project" value="UniProtKB-KW"/>
</dbReference>
<dbReference type="InterPro" id="IPR050707">
    <property type="entry name" value="HTH_MetabolicPath_Reg"/>
</dbReference>
<comment type="caution">
    <text evidence="6">The sequence shown here is derived from an EMBL/GenBank/DDBJ whole genome shotgun (WGS) entry which is preliminary data.</text>
</comment>
<evidence type="ECO:0000313" key="7">
    <source>
        <dbReference type="Proteomes" id="UP000196878"/>
    </source>
</evidence>
<evidence type="ECO:0000259" key="5">
    <source>
        <dbReference type="PROSITE" id="PS51078"/>
    </source>
</evidence>
<name>A0A212A7D9_9RHOB</name>
<dbReference type="Gene3D" id="1.10.10.10">
    <property type="entry name" value="Winged helix-like DNA-binding domain superfamily/Winged helix DNA-binding domain"/>
    <property type="match status" value="1"/>
</dbReference>
<keyword evidence="2" id="KW-0238">DNA-binding</keyword>
<gene>
    <name evidence="6" type="ORF">CDV49_17855</name>
</gene>
<dbReference type="InterPro" id="IPR036390">
    <property type="entry name" value="WH_DNA-bd_sf"/>
</dbReference>
<evidence type="ECO:0000256" key="2">
    <source>
        <dbReference type="ARBA" id="ARBA00023125"/>
    </source>
</evidence>
<dbReference type="PROSITE" id="PS51078">
    <property type="entry name" value="ICLR_ED"/>
    <property type="match status" value="1"/>
</dbReference>
<sequence length="288" mass="31411">MFNIENIVHHILGRESIPSQDRNPEVDLISSVTPAYDVPPVTRAIALLRHIGAGNRCRNMSRTAAALGINRTTLLRLLHTLEREGLIEGDHEEGGYILSYGLLELTAHMLSSRDVVRLARPLLSRLAAETGFSAHLGVLSGTDVIVLVRETPDVQLISNIREGSRLPAHATVMGRIILANQSHDDVRNIFPSQSLQTVTSMTPATLKALEDQLSQDRIEGLAWSVANFEQGIGSCAAAVFDHSRRPVAAVSLSGRESDFEPSSRNRERIAKGIRDVSQRLSVMLGAPP</sequence>
<evidence type="ECO:0000259" key="4">
    <source>
        <dbReference type="PROSITE" id="PS51077"/>
    </source>
</evidence>
<dbReference type="Pfam" id="PF01614">
    <property type="entry name" value="IclR_C"/>
    <property type="match status" value="1"/>
</dbReference>
<dbReference type="OrthoDB" id="9807558at2"/>
<protein>
    <submittedName>
        <fullName evidence="6">IclR family transcriptional regulator</fullName>
    </submittedName>
</protein>
<dbReference type="EMBL" id="NIPW01000042">
    <property type="protein sequence ID" value="OWJ75142.1"/>
    <property type="molecule type" value="Genomic_DNA"/>
</dbReference>
<dbReference type="PANTHER" id="PTHR30136">
    <property type="entry name" value="HELIX-TURN-HELIX TRANSCRIPTIONAL REGULATOR, ICLR FAMILY"/>
    <property type="match status" value="1"/>
</dbReference>
<dbReference type="PROSITE" id="PS51077">
    <property type="entry name" value="HTH_ICLR"/>
    <property type="match status" value="1"/>
</dbReference>
<dbReference type="InterPro" id="IPR005471">
    <property type="entry name" value="Tscrpt_reg_IclR_N"/>
</dbReference>
<reference evidence="6 7" key="1">
    <citation type="submission" date="2016-12" db="EMBL/GenBank/DDBJ databases">
        <title>Comparison of Traditional DNA-DNA Hybridization with In Silico Genomic Analysis.</title>
        <authorList>
            <person name="Nicholson A.C."/>
            <person name="Humrighouse B.W."/>
            <person name="Graziano J."/>
            <person name="Lasker B."/>
            <person name="Whitney A.M."/>
            <person name="Mcquiston J.R."/>
        </authorList>
    </citation>
    <scope>NUCLEOTIDE SEQUENCE [LARGE SCALE GENOMIC DNA]</scope>
    <source>
        <strain evidence="6 7">H2240</strain>
    </source>
</reference>
<dbReference type="Proteomes" id="UP000196878">
    <property type="component" value="Unassembled WGS sequence"/>
</dbReference>
<organism evidence="6 7">
    <name type="scientific">Haematobacter genomosp. 1</name>
    <dbReference type="NCBI Taxonomy" id="366618"/>
    <lineage>
        <taxon>Bacteria</taxon>
        <taxon>Pseudomonadati</taxon>
        <taxon>Pseudomonadota</taxon>
        <taxon>Alphaproteobacteria</taxon>
        <taxon>Rhodobacterales</taxon>
        <taxon>Paracoccaceae</taxon>
        <taxon>Haematobacter</taxon>
    </lineage>
</organism>
<evidence type="ECO:0000256" key="3">
    <source>
        <dbReference type="ARBA" id="ARBA00023163"/>
    </source>
</evidence>
<dbReference type="SMART" id="SM00346">
    <property type="entry name" value="HTH_ICLR"/>
    <property type="match status" value="1"/>
</dbReference>
<dbReference type="RefSeq" id="WP_088216746.1">
    <property type="nucleotide sequence ID" value="NZ_NIPW01000042.1"/>
</dbReference>
<dbReference type="Gene3D" id="3.30.450.40">
    <property type="match status" value="1"/>
</dbReference>
<dbReference type="SUPFAM" id="SSF46785">
    <property type="entry name" value="Winged helix' DNA-binding domain"/>
    <property type="match status" value="1"/>
</dbReference>
<dbReference type="GO" id="GO:0003700">
    <property type="term" value="F:DNA-binding transcription factor activity"/>
    <property type="evidence" value="ECO:0007669"/>
    <property type="project" value="TreeGrafter"/>
</dbReference>
<proteinExistence type="predicted"/>
<keyword evidence="3" id="KW-0804">Transcription</keyword>
<dbReference type="SUPFAM" id="SSF55781">
    <property type="entry name" value="GAF domain-like"/>
    <property type="match status" value="1"/>
</dbReference>
<dbReference type="PANTHER" id="PTHR30136:SF34">
    <property type="entry name" value="TRANSCRIPTIONAL REGULATOR"/>
    <property type="match status" value="1"/>
</dbReference>
<dbReference type="InterPro" id="IPR029016">
    <property type="entry name" value="GAF-like_dom_sf"/>
</dbReference>
<evidence type="ECO:0000313" key="6">
    <source>
        <dbReference type="EMBL" id="OWJ75142.1"/>
    </source>
</evidence>
<keyword evidence="7" id="KW-1185">Reference proteome</keyword>
<dbReference type="InterPro" id="IPR014757">
    <property type="entry name" value="Tscrpt_reg_IclR_C"/>
</dbReference>
<feature type="domain" description="IclR-ED" evidence="5">
    <location>
        <begin position="101"/>
        <end position="286"/>
    </location>
</feature>
<keyword evidence="1" id="KW-0805">Transcription regulation</keyword>
<accession>A0A212A7D9</accession>
<evidence type="ECO:0000256" key="1">
    <source>
        <dbReference type="ARBA" id="ARBA00023015"/>
    </source>
</evidence>
<dbReference type="GO" id="GO:0045892">
    <property type="term" value="P:negative regulation of DNA-templated transcription"/>
    <property type="evidence" value="ECO:0007669"/>
    <property type="project" value="TreeGrafter"/>
</dbReference>
<dbReference type="InterPro" id="IPR036388">
    <property type="entry name" value="WH-like_DNA-bd_sf"/>
</dbReference>
<dbReference type="AlphaFoldDB" id="A0A212A7D9"/>
<feature type="domain" description="HTH iclR-type" evidence="4">
    <location>
        <begin position="38"/>
        <end position="100"/>
    </location>
</feature>
<dbReference type="Pfam" id="PF09339">
    <property type="entry name" value="HTH_IclR"/>
    <property type="match status" value="1"/>
</dbReference>